<dbReference type="InterPro" id="IPR036873">
    <property type="entry name" value="Rhodanese-like_dom_sf"/>
</dbReference>
<evidence type="ECO:0000313" key="3">
    <source>
        <dbReference type="Proteomes" id="UP001164965"/>
    </source>
</evidence>
<dbReference type="PANTHER" id="PTHR43031">
    <property type="entry name" value="FAD-DEPENDENT OXIDOREDUCTASE"/>
    <property type="match status" value="1"/>
</dbReference>
<dbReference type="EMBL" id="CP110617">
    <property type="protein sequence ID" value="UZJ26946.1"/>
    <property type="molecule type" value="Genomic_DNA"/>
</dbReference>
<dbReference type="InterPro" id="IPR001763">
    <property type="entry name" value="Rhodanese-like_dom"/>
</dbReference>
<proteinExistence type="predicted"/>
<dbReference type="RefSeq" id="WP_265385050.1">
    <property type="nucleotide sequence ID" value="NZ_CP110617.1"/>
</dbReference>
<dbReference type="Pfam" id="PF00581">
    <property type="entry name" value="Rhodanese"/>
    <property type="match status" value="1"/>
</dbReference>
<dbReference type="SUPFAM" id="SSF52821">
    <property type="entry name" value="Rhodanese/Cell cycle control phosphatase"/>
    <property type="match status" value="1"/>
</dbReference>
<dbReference type="Gene3D" id="3.40.250.10">
    <property type="entry name" value="Rhodanese-like domain"/>
    <property type="match status" value="1"/>
</dbReference>
<organism evidence="2 3">
    <name type="scientific">Rhodococcus antarcticus</name>
    <dbReference type="NCBI Taxonomy" id="2987751"/>
    <lineage>
        <taxon>Bacteria</taxon>
        <taxon>Bacillati</taxon>
        <taxon>Actinomycetota</taxon>
        <taxon>Actinomycetes</taxon>
        <taxon>Mycobacteriales</taxon>
        <taxon>Nocardiaceae</taxon>
        <taxon>Rhodococcus</taxon>
    </lineage>
</organism>
<dbReference type="InterPro" id="IPR050229">
    <property type="entry name" value="GlpE_sulfurtransferase"/>
</dbReference>
<sequence length="114" mass="11537">MSNAAPDVPQVTPSRARALLDGGALLLDVREDDEWSAGHAAGAMHVPLGQVGSVELPRDRTVVVVCRSGGRSSKAVTALSATGVQAVNFEGGMTAWAAAGFPMVAATGAEPQVI</sequence>
<dbReference type="CDD" id="cd00158">
    <property type="entry name" value="RHOD"/>
    <property type="match status" value="1"/>
</dbReference>
<keyword evidence="3" id="KW-1185">Reference proteome</keyword>
<dbReference type="SMART" id="SM00450">
    <property type="entry name" value="RHOD"/>
    <property type="match status" value="1"/>
</dbReference>
<name>A0ABY6P6F6_9NOCA</name>
<protein>
    <submittedName>
        <fullName evidence="2">Rhodanese-like domain-containing protein</fullName>
    </submittedName>
</protein>
<reference evidence="2" key="1">
    <citation type="submission" date="2022-10" db="EMBL/GenBank/DDBJ databases">
        <title>Rhodococcus sp.75.</title>
        <authorList>
            <person name="Sun M."/>
        </authorList>
    </citation>
    <scope>NUCLEOTIDE SEQUENCE</scope>
    <source>
        <strain evidence="2">75</strain>
        <plasmid evidence="2">unnamed2</plasmid>
    </source>
</reference>
<evidence type="ECO:0000313" key="2">
    <source>
        <dbReference type="EMBL" id="UZJ26946.1"/>
    </source>
</evidence>
<dbReference type="PROSITE" id="PS50206">
    <property type="entry name" value="RHODANESE_3"/>
    <property type="match status" value="1"/>
</dbReference>
<dbReference type="PANTHER" id="PTHR43031:SF1">
    <property type="entry name" value="PYRIDINE NUCLEOTIDE-DISULPHIDE OXIDOREDUCTASE"/>
    <property type="match status" value="1"/>
</dbReference>
<accession>A0ABY6P6F6</accession>
<gene>
    <name evidence="2" type="ORF">RHODO2019_18845</name>
</gene>
<dbReference type="Proteomes" id="UP001164965">
    <property type="component" value="Plasmid unnamed2"/>
</dbReference>
<evidence type="ECO:0000259" key="1">
    <source>
        <dbReference type="PROSITE" id="PS50206"/>
    </source>
</evidence>
<keyword evidence="2" id="KW-0614">Plasmid</keyword>
<geneLocation type="plasmid" evidence="2 3">
    <name>unnamed2</name>
</geneLocation>
<feature type="domain" description="Rhodanese" evidence="1">
    <location>
        <begin position="20"/>
        <end position="105"/>
    </location>
</feature>